<protein>
    <submittedName>
        <fullName evidence="2">Uncharacterized protein</fullName>
    </submittedName>
</protein>
<accession>A0ABN8Y8D4</accession>
<name>A0ABN8Y8D4_RANTA</name>
<sequence>MTAACSQGAGPPLPVCRAPCDTRHAGVHTLQAIGMCTCAQTHTCSRRATYKSRPHGECLSSSCASSHESRRDPDTRVDVRFSAAPPVLAMVFAAPSPAPGRRQTLWRDESLPPRETQPGAQGRHVHGAVHEGRLCALRCLGLRGSRQAHLREGTQRPLPFSSRETKHRRTLYVNGGR</sequence>
<gene>
    <name evidence="2" type="ORF">MRATA1EN1_LOCUS6458</name>
</gene>
<dbReference type="EMBL" id="OX459951">
    <property type="protein sequence ID" value="CAI9157496.1"/>
    <property type="molecule type" value="Genomic_DNA"/>
</dbReference>
<proteinExistence type="predicted"/>
<organism evidence="2 3">
    <name type="scientific">Rangifer tarandus platyrhynchus</name>
    <name type="common">Svalbard reindeer</name>
    <dbReference type="NCBI Taxonomy" id="3082113"/>
    <lineage>
        <taxon>Eukaryota</taxon>
        <taxon>Metazoa</taxon>
        <taxon>Chordata</taxon>
        <taxon>Craniata</taxon>
        <taxon>Vertebrata</taxon>
        <taxon>Euteleostomi</taxon>
        <taxon>Mammalia</taxon>
        <taxon>Eutheria</taxon>
        <taxon>Laurasiatheria</taxon>
        <taxon>Artiodactyla</taxon>
        <taxon>Ruminantia</taxon>
        <taxon>Pecora</taxon>
        <taxon>Cervidae</taxon>
        <taxon>Odocoileinae</taxon>
        <taxon>Rangifer</taxon>
    </lineage>
</organism>
<feature type="region of interest" description="Disordered" evidence="1">
    <location>
        <begin position="53"/>
        <end position="75"/>
    </location>
</feature>
<keyword evidence="3" id="KW-1185">Reference proteome</keyword>
<evidence type="ECO:0000256" key="1">
    <source>
        <dbReference type="SAM" id="MobiDB-lite"/>
    </source>
</evidence>
<evidence type="ECO:0000313" key="3">
    <source>
        <dbReference type="Proteomes" id="UP001176941"/>
    </source>
</evidence>
<reference evidence="2" key="1">
    <citation type="submission" date="2023-04" db="EMBL/GenBank/DDBJ databases">
        <authorList>
            <consortium name="ELIXIR-Norway"/>
        </authorList>
    </citation>
    <scope>NUCLEOTIDE SEQUENCE [LARGE SCALE GENOMIC DNA]</scope>
</reference>
<dbReference type="Proteomes" id="UP001176941">
    <property type="component" value="Chromosome 15"/>
</dbReference>
<feature type="region of interest" description="Disordered" evidence="1">
    <location>
        <begin position="94"/>
        <end position="126"/>
    </location>
</feature>
<evidence type="ECO:0000313" key="2">
    <source>
        <dbReference type="EMBL" id="CAI9157496.1"/>
    </source>
</evidence>